<keyword evidence="3" id="KW-1185">Reference proteome</keyword>
<dbReference type="InterPro" id="IPR001466">
    <property type="entry name" value="Beta-lactam-related"/>
</dbReference>
<dbReference type="Pfam" id="PF00144">
    <property type="entry name" value="Beta-lactamase"/>
    <property type="match status" value="1"/>
</dbReference>
<name>A0A504JQ96_9FLAO</name>
<dbReference type="PROSITE" id="PS51257">
    <property type="entry name" value="PROKAR_LIPOPROTEIN"/>
    <property type="match status" value="1"/>
</dbReference>
<gene>
    <name evidence="2" type="ORF">FHK87_01715</name>
</gene>
<sequence length="373" mass="42102">MKYFKQITVLFFVSTFILGCARQPQKKDSTSIEDTIDTLIEEALQKHNISALSIGYIQDGKIKMLKGYGVLSKNNDSTVDENSIYQIASQSKMFTGIIANRLINENKLELTASIVKYLKEDLNKEAQEKLRAITLKNLIQHTSGIPGNVCLPYKLRKEGDHWADGYTKEELIQDLNTISLEFEPGTKFQYSNSGYAILGYICEKVSGEKYETLLTNYITKEYRFKNTVVSLDNTQKTLLVTPYRKDNRTIETKPSVMGMATPASAIYSNAKDLTQLLQRQLKSYRDYYTSKSSFLVLTHHTADMGKNLEYGFGLIKQSEKTYTKYGHGGDADGFACEYFFIPEQNKGLVLLTSSGGKWLGELAESILTLKVAK</sequence>
<dbReference type="PANTHER" id="PTHR46825">
    <property type="entry name" value="D-ALANYL-D-ALANINE-CARBOXYPEPTIDASE/ENDOPEPTIDASE AMPH"/>
    <property type="match status" value="1"/>
</dbReference>
<protein>
    <submittedName>
        <fullName evidence="2">Beta-lactamase family protein</fullName>
    </submittedName>
</protein>
<dbReference type="InterPro" id="IPR050491">
    <property type="entry name" value="AmpC-like"/>
</dbReference>
<evidence type="ECO:0000313" key="3">
    <source>
        <dbReference type="Proteomes" id="UP000315540"/>
    </source>
</evidence>
<accession>A0A504JQ96</accession>
<dbReference type="InterPro" id="IPR012338">
    <property type="entry name" value="Beta-lactam/transpept-like"/>
</dbReference>
<evidence type="ECO:0000313" key="2">
    <source>
        <dbReference type="EMBL" id="TPN88961.1"/>
    </source>
</evidence>
<dbReference type="EMBL" id="VFWZ01000001">
    <property type="protein sequence ID" value="TPN88961.1"/>
    <property type="molecule type" value="Genomic_DNA"/>
</dbReference>
<proteinExistence type="predicted"/>
<dbReference type="Proteomes" id="UP000315540">
    <property type="component" value="Unassembled WGS sequence"/>
</dbReference>
<dbReference type="SUPFAM" id="SSF56601">
    <property type="entry name" value="beta-lactamase/transpeptidase-like"/>
    <property type="match status" value="1"/>
</dbReference>
<evidence type="ECO:0000259" key="1">
    <source>
        <dbReference type="Pfam" id="PF00144"/>
    </source>
</evidence>
<dbReference type="RefSeq" id="WP_140589034.1">
    <property type="nucleotide sequence ID" value="NZ_VFWZ01000001.1"/>
</dbReference>
<dbReference type="PANTHER" id="PTHR46825:SF9">
    <property type="entry name" value="BETA-LACTAMASE-RELATED DOMAIN-CONTAINING PROTEIN"/>
    <property type="match status" value="1"/>
</dbReference>
<dbReference type="OrthoDB" id="9793489at2"/>
<reference evidence="2 3" key="1">
    <citation type="submission" date="2019-06" db="EMBL/GenBank/DDBJ databases">
        <authorList>
            <person name="Meng X."/>
        </authorList>
    </citation>
    <scope>NUCLEOTIDE SEQUENCE [LARGE SCALE GENOMIC DNA]</scope>
    <source>
        <strain evidence="2 3">M625</strain>
    </source>
</reference>
<dbReference type="Gene3D" id="3.40.710.10">
    <property type="entry name" value="DD-peptidase/beta-lactamase superfamily"/>
    <property type="match status" value="1"/>
</dbReference>
<feature type="domain" description="Beta-lactamase-related" evidence="1">
    <location>
        <begin position="36"/>
        <end position="356"/>
    </location>
</feature>
<dbReference type="AlphaFoldDB" id="A0A504JQ96"/>
<organism evidence="2 3">
    <name type="scientific">Aquimarina algicola</name>
    <dbReference type="NCBI Taxonomy" id="2589995"/>
    <lineage>
        <taxon>Bacteria</taxon>
        <taxon>Pseudomonadati</taxon>
        <taxon>Bacteroidota</taxon>
        <taxon>Flavobacteriia</taxon>
        <taxon>Flavobacteriales</taxon>
        <taxon>Flavobacteriaceae</taxon>
        <taxon>Aquimarina</taxon>
    </lineage>
</organism>
<comment type="caution">
    <text evidence="2">The sequence shown here is derived from an EMBL/GenBank/DDBJ whole genome shotgun (WGS) entry which is preliminary data.</text>
</comment>